<protein>
    <submittedName>
        <fullName evidence="1">Uncharacterized protein</fullName>
    </submittedName>
</protein>
<dbReference type="AlphaFoldDB" id="A0A0C2WSU5"/>
<gene>
    <name evidence="1" type="ORF">M408DRAFT_129766</name>
</gene>
<name>A0A0C2WSU5_SERVB</name>
<dbReference type="EMBL" id="KN824419">
    <property type="protein sequence ID" value="KIM20587.1"/>
    <property type="molecule type" value="Genomic_DNA"/>
</dbReference>
<reference evidence="1 2" key="1">
    <citation type="submission" date="2014-04" db="EMBL/GenBank/DDBJ databases">
        <authorList>
            <consortium name="DOE Joint Genome Institute"/>
            <person name="Kuo A."/>
            <person name="Zuccaro A."/>
            <person name="Kohler A."/>
            <person name="Nagy L.G."/>
            <person name="Floudas D."/>
            <person name="Copeland A."/>
            <person name="Barry K.W."/>
            <person name="Cichocki N."/>
            <person name="Veneault-Fourrey C."/>
            <person name="LaButti K."/>
            <person name="Lindquist E.A."/>
            <person name="Lipzen A."/>
            <person name="Lundell T."/>
            <person name="Morin E."/>
            <person name="Murat C."/>
            <person name="Sun H."/>
            <person name="Tunlid A."/>
            <person name="Henrissat B."/>
            <person name="Grigoriev I.V."/>
            <person name="Hibbett D.S."/>
            <person name="Martin F."/>
            <person name="Nordberg H.P."/>
            <person name="Cantor M.N."/>
            <person name="Hua S.X."/>
        </authorList>
    </citation>
    <scope>NUCLEOTIDE SEQUENCE [LARGE SCALE GENOMIC DNA]</scope>
    <source>
        <strain evidence="1 2">MAFF 305830</strain>
    </source>
</reference>
<evidence type="ECO:0000313" key="2">
    <source>
        <dbReference type="Proteomes" id="UP000054097"/>
    </source>
</evidence>
<dbReference type="Proteomes" id="UP000054097">
    <property type="component" value="Unassembled WGS sequence"/>
</dbReference>
<reference evidence="2" key="2">
    <citation type="submission" date="2015-01" db="EMBL/GenBank/DDBJ databases">
        <title>Evolutionary Origins and Diversification of the Mycorrhizal Mutualists.</title>
        <authorList>
            <consortium name="DOE Joint Genome Institute"/>
            <consortium name="Mycorrhizal Genomics Consortium"/>
            <person name="Kohler A."/>
            <person name="Kuo A."/>
            <person name="Nagy L.G."/>
            <person name="Floudas D."/>
            <person name="Copeland A."/>
            <person name="Barry K.W."/>
            <person name="Cichocki N."/>
            <person name="Veneault-Fourrey C."/>
            <person name="LaButti K."/>
            <person name="Lindquist E.A."/>
            <person name="Lipzen A."/>
            <person name="Lundell T."/>
            <person name="Morin E."/>
            <person name="Murat C."/>
            <person name="Riley R."/>
            <person name="Ohm R."/>
            <person name="Sun H."/>
            <person name="Tunlid A."/>
            <person name="Henrissat B."/>
            <person name="Grigoriev I.V."/>
            <person name="Hibbett D.S."/>
            <person name="Martin F."/>
        </authorList>
    </citation>
    <scope>NUCLEOTIDE SEQUENCE [LARGE SCALE GENOMIC DNA]</scope>
    <source>
        <strain evidence="2">MAFF 305830</strain>
    </source>
</reference>
<keyword evidence="2" id="KW-1185">Reference proteome</keyword>
<evidence type="ECO:0000313" key="1">
    <source>
        <dbReference type="EMBL" id="KIM20587.1"/>
    </source>
</evidence>
<sequence length="160" mass="18542">MKKRFRRLWTRSILRRTVGKMGIDSAYLTASIVIRPQINGLKKRRQRGSQFPSLQNTEPARFTEESWLMTPGFLRSWSLTIALDHDSIQLHLTTYVRMPRQSKNCEKKGGPTKMKCSSATKVDIRPQGHSRQHDFLIHFHQLGGARVQQKFEPRDIGDVV</sequence>
<organism evidence="1 2">
    <name type="scientific">Serendipita vermifera MAFF 305830</name>
    <dbReference type="NCBI Taxonomy" id="933852"/>
    <lineage>
        <taxon>Eukaryota</taxon>
        <taxon>Fungi</taxon>
        <taxon>Dikarya</taxon>
        <taxon>Basidiomycota</taxon>
        <taxon>Agaricomycotina</taxon>
        <taxon>Agaricomycetes</taxon>
        <taxon>Sebacinales</taxon>
        <taxon>Serendipitaceae</taxon>
        <taxon>Serendipita</taxon>
    </lineage>
</organism>
<proteinExistence type="predicted"/>
<dbReference type="HOGENOM" id="CLU_1653194_0_0_1"/>
<accession>A0A0C2WSU5</accession>